<feature type="region of interest" description="Disordered" evidence="1">
    <location>
        <begin position="1529"/>
        <end position="1562"/>
    </location>
</feature>
<feature type="compositionally biased region" description="Polar residues" evidence="1">
    <location>
        <begin position="1071"/>
        <end position="1080"/>
    </location>
</feature>
<protein>
    <recommendedName>
        <fullName evidence="4">C2H2-type domain-containing protein</fullName>
    </recommendedName>
</protein>
<dbReference type="EMBL" id="JAWWNJ010000079">
    <property type="protein sequence ID" value="KAK7002497.1"/>
    <property type="molecule type" value="Genomic_DNA"/>
</dbReference>
<reference evidence="2 3" key="1">
    <citation type="journal article" date="2024" name="J Genomics">
        <title>Draft genome sequencing and assembly of Favolaschia claudopus CIRM-BRFM 2984 isolated from oak limbs.</title>
        <authorList>
            <person name="Navarro D."/>
            <person name="Drula E."/>
            <person name="Chaduli D."/>
            <person name="Cazenave R."/>
            <person name="Ahrendt S."/>
            <person name="Wang J."/>
            <person name="Lipzen A."/>
            <person name="Daum C."/>
            <person name="Barry K."/>
            <person name="Grigoriev I.V."/>
            <person name="Favel A."/>
            <person name="Rosso M.N."/>
            <person name="Martin F."/>
        </authorList>
    </citation>
    <scope>NUCLEOTIDE SEQUENCE [LARGE SCALE GENOMIC DNA]</scope>
    <source>
        <strain evidence="2 3">CIRM-BRFM 2984</strain>
    </source>
</reference>
<feature type="region of interest" description="Disordered" evidence="1">
    <location>
        <begin position="1"/>
        <end position="28"/>
    </location>
</feature>
<organism evidence="2 3">
    <name type="scientific">Favolaschia claudopus</name>
    <dbReference type="NCBI Taxonomy" id="2862362"/>
    <lineage>
        <taxon>Eukaryota</taxon>
        <taxon>Fungi</taxon>
        <taxon>Dikarya</taxon>
        <taxon>Basidiomycota</taxon>
        <taxon>Agaricomycotina</taxon>
        <taxon>Agaricomycetes</taxon>
        <taxon>Agaricomycetidae</taxon>
        <taxon>Agaricales</taxon>
        <taxon>Marasmiineae</taxon>
        <taxon>Mycenaceae</taxon>
        <taxon>Favolaschia</taxon>
    </lineage>
</organism>
<feature type="region of interest" description="Disordered" evidence="1">
    <location>
        <begin position="144"/>
        <end position="250"/>
    </location>
</feature>
<feature type="compositionally biased region" description="Polar residues" evidence="1">
    <location>
        <begin position="177"/>
        <end position="194"/>
    </location>
</feature>
<gene>
    <name evidence="2" type="ORF">R3P38DRAFT_3283443</name>
</gene>
<feature type="compositionally biased region" description="Acidic residues" evidence="1">
    <location>
        <begin position="1031"/>
        <end position="1041"/>
    </location>
</feature>
<name>A0AAW0A9D0_9AGAR</name>
<feature type="compositionally biased region" description="Basic and acidic residues" evidence="1">
    <location>
        <begin position="147"/>
        <end position="164"/>
    </location>
</feature>
<comment type="caution">
    <text evidence="2">The sequence shown here is derived from an EMBL/GenBank/DDBJ whole genome shotgun (WGS) entry which is preliminary data.</text>
</comment>
<feature type="compositionally biased region" description="Polar residues" evidence="1">
    <location>
        <begin position="225"/>
        <end position="238"/>
    </location>
</feature>
<dbReference type="Proteomes" id="UP001362999">
    <property type="component" value="Unassembled WGS sequence"/>
</dbReference>
<accession>A0AAW0A9D0</accession>
<feature type="compositionally biased region" description="Pro residues" evidence="1">
    <location>
        <begin position="9"/>
        <end position="26"/>
    </location>
</feature>
<feature type="region of interest" description="Disordered" evidence="1">
    <location>
        <begin position="990"/>
        <end position="1080"/>
    </location>
</feature>
<evidence type="ECO:0000313" key="2">
    <source>
        <dbReference type="EMBL" id="KAK7002497.1"/>
    </source>
</evidence>
<keyword evidence="3" id="KW-1185">Reference proteome</keyword>
<evidence type="ECO:0008006" key="4">
    <source>
        <dbReference type="Google" id="ProtNLM"/>
    </source>
</evidence>
<evidence type="ECO:0000256" key="1">
    <source>
        <dbReference type="SAM" id="MobiDB-lite"/>
    </source>
</evidence>
<sequence>MEEADGLPPSSPPPAPSSPPPTPYQPYPGFDYASASHYGLDFMSVPGSLDFTSGTPLSASFLSTPTYTSFSASLDSPSFGHGPAWTALGTTSLSQQAAPPELPSISTPIAPLDLNEPRQYREIPCDLCGRVINCTQKSIGPLRAHRNSNDCKRRVKKAQREREQTAAAAARDAIVSSLPSTEHTPSTIPRSSSEICVLRGRELARSRRRARSNSRSYSPAHGHRSSSLPADTSFSPFTRENGDEEITAPSLSNSCPGFILEWASPESYPWGIHASNSRMNIPYRLERFSNDEHQLCARSVNCTGSRGILQPECASCLSVKLGQTLVNLESRAQTAPAHTPYQYLTHNQLTNALREVTAQKNEQRLTVRDIFLRHSSVNLFAKILNMARKVSRTTARMSDHKRLLMAMSTCDIPRLNMLIRVGLKQRAGPNELIKRIAGAVSTLNPNGYSTRSYTDTDKKFMRCMKHIAGRKGVYALSKALGLPSMSTIRASKPLRLLPSFAVPKPAEIGANICTFFGPDSPNSKFPTSGHVLMIDGLHLSQRACWHRASNQILGLCREHSETLDLSMNNMDSVLKVVDAVHGEAPTCHYGREATVLAVGAFRNSNYHGVPIGQTQTCKSEKGPAFAALLRTAIEQWEVHGEPHNGPLFLVSTDGDSVFREGLFHVLMSQTVDESSSLYLKLAGCQGLNLQCGKKNVVAGPDTKHVAKRIATSERSPEGTVIDQVVLNRPIITQWLEKLPGETKETVAILVDPADHQNVPKAYKLLRAIISLGKEGIPDSPNLSPTDRITRRAFELAGEMWRAFLDTFTVRELSLSERLTNLSQFAHMAFVFYRMHGSSFLSNQLYGDLQALVKAAFFSVARQQELDPEQAFYLYQIGSDRLEELFSEIRTESHDSNCDSLQLSERLSTAADTVAIFAEHPEWHQGHVRRSWSGKEADHVNPTYFTGDQTVKNVVLTTVWQSGRSAADKFLLDHGIDFDFVEVLSNPEVDFLRPNGGGVYPGISKEKDRSLPPDDESSPSATPDVVASDSPTDVDEPMDESADDHTPEDLPNITLEDLLPEPEDDSPALPPHSQTASLSIPAKSNQDWLEYQLDNGGTKHLHKASILSTLFNSDYRHLAVGRLLRVRCYTKDGGRKPNLNSLDFSGEHCFNVGDIAVGLIRTGDLVAAAVIKVTVILKEKQRVSQIDTQELGSPESKVSITGQLLVLRDVLVVGDGEANPSTHKWLWNGNYAKFDPVKGAQSAVEAGTRKALTVQIPGAFVHPLDAEIEESKHLQYDEYQSLRAKHVLHVWAVQQEDLLAVVSTMYDNLDGPSVVKTLPKHGKSTQFPYLNSNQTAAFIIASPTQTLCEKTANSDKIQCYQCHLFIKPDDSWAHVGSHIFKSIKGIPEPDLHEQVASVNPCGFCGRAGCDIDLSGTPAARSTPKLTSSCSRAHSFSYGHRKKYSAATPCTNVPIFCLLCPTTPPRKSPPVFWKYSIYSHIQRAHPQHWDELWSRPTNLGADMALNISISREEMKALGAVHGLSEAPLAHTLQPSLRRGQKRPLDDITNTDPSLEAGPSSRLRI</sequence>
<proteinExistence type="predicted"/>
<evidence type="ECO:0000313" key="3">
    <source>
        <dbReference type="Proteomes" id="UP001362999"/>
    </source>
</evidence>